<evidence type="ECO:0000313" key="2">
    <source>
        <dbReference type="EMBL" id="SVC06976.1"/>
    </source>
</evidence>
<reference evidence="2" key="1">
    <citation type="submission" date="2018-05" db="EMBL/GenBank/DDBJ databases">
        <authorList>
            <person name="Lanie J.A."/>
            <person name="Ng W.-L."/>
            <person name="Kazmierczak K.M."/>
            <person name="Andrzejewski T.M."/>
            <person name="Davidsen T.M."/>
            <person name="Wayne K.J."/>
            <person name="Tettelin H."/>
            <person name="Glass J.I."/>
            <person name="Rusch D."/>
            <person name="Podicherti R."/>
            <person name="Tsui H.-C.T."/>
            <person name="Winkler M.E."/>
        </authorList>
    </citation>
    <scope>NUCLEOTIDE SEQUENCE</scope>
</reference>
<evidence type="ECO:0000256" key="1">
    <source>
        <dbReference type="SAM" id="MobiDB-lite"/>
    </source>
</evidence>
<name>A0A382J510_9ZZZZ</name>
<protein>
    <submittedName>
        <fullName evidence="2">Uncharacterized protein</fullName>
    </submittedName>
</protein>
<feature type="region of interest" description="Disordered" evidence="1">
    <location>
        <begin position="1"/>
        <end position="22"/>
    </location>
</feature>
<organism evidence="2">
    <name type="scientific">marine metagenome</name>
    <dbReference type="NCBI Taxonomy" id="408172"/>
    <lineage>
        <taxon>unclassified sequences</taxon>
        <taxon>metagenomes</taxon>
        <taxon>ecological metagenomes</taxon>
    </lineage>
</organism>
<accession>A0A382J510</accession>
<dbReference type="AlphaFoldDB" id="A0A382J510"/>
<feature type="non-terminal residue" evidence="2">
    <location>
        <position position="1"/>
    </location>
</feature>
<dbReference type="EMBL" id="UINC01071789">
    <property type="protein sequence ID" value="SVC06976.1"/>
    <property type="molecule type" value="Genomic_DNA"/>
</dbReference>
<proteinExistence type="predicted"/>
<sequence>VAEEERDKLEKEVTQLRSQEDQVPAAVQQNGYPVAHIKSESELNKVAIWWNDAFSSPRT</sequence>
<feature type="compositionally biased region" description="Basic and acidic residues" evidence="1">
    <location>
        <begin position="1"/>
        <end position="20"/>
    </location>
</feature>
<gene>
    <name evidence="2" type="ORF">METZ01_LOCUS259830</name>
</gene>